<feature type="region of interest" description="Disordered" evidence="1">
    <location>
        <begin position="225"/>
        <end position="250"/>
    </location>
</feature>
<name>A0A8S4S981_9NEOP</name>
<sequence>MNGITTITFSVFAFAFIAVAHGHPISRMRSNIHPMQNIHRDLSCSCSCEDLGALVTLVRALEEKECCTATPASNGGISNADDLIMNLVNALITLTTQALSRSNCHCPNPSGTNNNPNPGHNGGSGSNGGSSYSHSDGGLLLNLDLLNPNKNDNVLDLDLARQHLLGVGLGGGGGASQGTNSYYPNGRSSNGGNDEGLINVDLLNPNKKNNVAEVDLVKKPVVGVSLGDGGSSPSQTASSNTAPSSQGSNTGEALINVDLLNPKKENNVADVDLAKKTVIGIGVGNKNGDAVSNKP</sequence>
<feature type="compositionally biased region" description="Polar residues" evidence="1">
    <location>
        <begin position="235"/>
        <end position="250"/>
    </location>
</feature>
<feature type="compositionally biased region" description="Low complexity" evidence="1">
    <location>
        <begin position="107"/>
        <end position="119"/>
    </location>
</feature>
<reference evidence="3" key="1">
    <citation type="submission" date="2022-03" db="EMBL/GenBank/DDBJ databases">
        <authorList>
            <person name="Lindestad O."/>
        </authorList>
    </citation>
    <scope>NUCLEOTIDE SEQUENCE</scope>
</reference>
<dbReference type="AlphaFoldDB" id="A0A8S4S981"/>
<comment type="caution">
    <text evidence="3">The sequence shown here is derived from an EMBL/GenBank/DDBJ whole genome shotgun (WGS) entry which is preliminary data.</text>
</comment>
<feature type="chain" id="PRO_5035764396" evidence="2">
    <location>
        <begin position="23"/>
        <end position="295"/>
    </location>
</feature>
<feature type="signal peptide" evidence="2">
    <location>
        <begin position="1"/>
        <end position="22"/>
    </location>
</feature>
<evidence type="ECO:0000256" key="2">
    <source>
        <dbReference type="SAM" id="SignalP"/>
    </source>
</evidence>
<dbReference type="EMBL" id="CAKXAJ010026211">
    <property type="protein sequence ID" value="CAH2262203.1"/>
    <property type="molecule type" value="Genomic_DNA"/>
</dbReference>
<evidence type="ECO:0000313" key="4">
    <source>
        <dbReference type="Proteomes" id="UP000838756"/>
    </source>
</evidence>
<organism evidence="3 4">
    <name type="scientific">Pararge aegeria aegeria</name>
    <dbReference type="NCBI Taxonomy" id="348720"/>
    <lineage>
        <taxon>Eukaryota</taxon>
        <taxon>Metazoa</taxon>
        <taxon>Ecdysozoa</taxon>
        <taxon>Arthropoda</taxon>
        <taxon>Hexapoda</taxon>
        <taxon>Insecta</taxon>
        <taxon>Pterygota</taxon>
        <taxon>Neoptera</taxon>
        <taxon>Endopterygota</taxon>
        <taxon>Lepidoptera</taxon>
        <taxon>Glossata</taxon>
        <taxon>Ditrysia</taxon>
        <taxon>Papilionoidea</taxon>
        <taxon>Nymphalidae</taxon>
        <taxon>Satyrinae</taxon>
        <taxon>Satyrini</taxon>
        <taxon>Parargina</taxon>
        <taxon>Pararge</taxon>
    </lineage>
</organism>
<keyword evidence="2" id="KW-0732">Signal</keyword>
<dbReference type="Proteomes" id="UP000838756">
    <property type="component" value="Unassembled WGS sequence"/>
</dbReference>
<accession>A0A8S4S981</accession>
<gene>
    <name evidence="3" type="primary">jg26828</name>
    <name evidence="3" type="ORF">PAEG_LOCUS24114</name>
</gene>
<proteinExistence type="predicted"/>
<dbReference type="OrthoDB" id="6926865at2759"/>
<keyword evidence="4" id="KW-1185">Reference proteome</keyword>
<evidence type="ECO:0000256" key="1">
    <source>
        <dbReference type="SAM" id="MobiDB-lite"/>
    </source>
</evidence>
<evidence type="ECO:0000313" key="3">
    <source>
        <dbReference type="EMBL" id="CAH2262203.1"/>
    </source>
</evidence>
<protein>
    <submittedName>
        <fullName evidence="3">Jg26828 protein</fullName>
    </submittedName>
</protein>
<feature type="region of interest" description="Disordered" evidence="1">
    <location>
        <begin position="105"/>
        <end position="133"/>
    </location>
</feature>